<dbReference type="InterPro" id="IPR050305">
    <property type="entry name" value="Small_GTPase_Rab"/>
</dbReference>
<evidence type="ECO:0000256" key="1">
    <source>
        <dbReference type="ARBA" id="ARBA00006270"/>
    </source>
</evidence>
<dbReference type="FunFam" id="3.40.50.300:FF:001447">
    <property type="entry name" value="Ras-related protein Rab-1B"/>
    <property type="match status" value="1"/>
</dbReference>
<comment type="similarity">
    <text evidence="1">Belongs to the small GTPase superfamily. Rab family.</text>
</comment>
<sequence>MANNNNSNSTASQEKERVIIKFMILGANHSGKSNTLIRYAEDTFQDQYIATISIDYKIKYFLDLDPKYRLCLQIWDKYVCAERFRSTPQAYYKSASAIFVLFDVTDRESFNYLKEELKGIPHTNEFVHEVYIVGNKIDLESKRVISREEAIQFAQDNAAQYYEISAKENINVHQMFDEVGKALFYKKINDPNFTVTKPNTRPPKPSCIIQ</sequence>
<reference evidence="4" key="1">
    <citation type="submission" date="2020-01" db="EMBL/GenBank/DDBJ databases">
        <title>Development of genomics and gene disruption for Polysphondylium violaceum indicates a role for the polyketide synthase stlB in stalk morphogenesis.</title>
        <authorList>
            <person name="Narita B."/>
            <person name="Kawabe Y."/>
            <person name="Kin K."/>
            <person name="Saito T."/>
            <person name="Gibbs R."/>
            <person name="Kuspa A."/>
            <person name="Muzny D."/>
            <person name="Queller D."/>
            <person name="Richards S."/>
            <person name="Strassman J."/>
            <person name="Sucgang R."/>
            <person name="Worley K."/>
            <person name="Schaap P."/>
        </authorList>
    </citation>
    <scope>NUCLEOTIDE SEQUENCE</scope>
    <source>
        <strain evidence="4">QSvi11</strain>
    </source>
</reference>
<evidence type="ECO:0000313" key="5">
    <source>
        <dbReference type="Proteomes" id="UP000695562"/>
    </source>
</evidence>
<evidence type="ECO:0008006" key="6">
    <source>
        <dbReference type="Google" id="ProtNLM"/>
    </source>
</evidence>
<dbReference type="Proteomes" id="UP000695562">
    <property type="component" value="Unassembled WGS sequence"/>
</dbReference>
<name>A0A8J4PXN5_9MYCE</name>
<keyword evidence="2" id="KW-0547">Nucleotide-binding</keyword>
<dbReference type="SMART" id="SM00174">
    <property type="entry name" value="RHO"/>
    <property type="match status" value="1"/>
</dbReference>
<dbReference type="Gene3D" id="3.40.50.300">
    <property type="entry name" value="P-loop containing nucleotide triphosphate hydrolases"/>
    <property type="match status" value="1"/>
</dbReference>
<comment type="caution">
    <text evidence="4">The sequence shown here is derived from an EMBL/GenBank/DDBJ whole genome shotgun (WGS) entry which is preliminary data.</text>
</comment>
<accession>A0A8J4PXN5</accession>
<dbReference type="SMART" id="SM00175">
    <property type="entry name" value="RAB"/>
    <property type="match status" value="1"/>
</dbReference>
<protein>
    <recommendedName>
        <fullName evidence="6">Rab GTPase</fullName>
    </recommendedName>
</protein>
<dbReference type="SMART" id="SM00173">
    <property type="entry name" value="RAS"/>
    <property type="match status" value="1"/>
</dbReference>
<dbReference type="InterPro" id="IPR001806">
    <property type="entry name" value="Small_GTPase"/>
</dbReference>
<dbReference type="SUPFAM" id="SSF52540">
    <property type="entry name" value="P-loop containing nucleoside triphosphate hydrolases"/>
    <property type="match status" value="1"/>
</dbReference>
<dbReference type="EMBL" id="AJWJ01000089">
    <property type="protein sequence ID" value="KAF2075696.1"/>
    <property type="molecule type" value="Genomic_DNA"/>
</dbReference>
<keyword evidence="3" id="KW-0342">GTP-binding</keyword>
<proteinExistence type="inferred from homology"/>
<dbReference type="PRINTS" id="PR00449">
    <property type="entry name" value="RASTRNSFRMNG"/>
</dbReference>
<dbReference type="InterPro" id="IPR027417">
    <property type="entry name" value="P-loop_NTPase"/>
</dbReference>
<dbReference type="CDD" id="cd00154">
    <property type="entry name" value="Rab"/>
    <property type="match status" value="1"/>
</dbReference>
<dbReference type="AlphaFoldDB" id="A0A8J4PXN5"/>
<dbReference type="GO" id="GO:0005525">
    <property type="term" value="F:GTP binding"/>
    <property type="evidence" value="ECO:0007669"/>
    <property type="project" value="UniProtKB-KW"/>
</dbReference>
<dbReference type="PANTHER" id="PTHR47980">
    <property type="entry name" value="LD44762P"/>
    <property type="match status" value="1"/>
</dbReference>
<evidence type="ECO:0000256" key="3">
    <source>
        <dbReference type="ARBA" id="ARBA00023134"/>
    </source>
</evidence>
<dbReference type="PROSITE" id="PS51421">
    <property type="entry name" value="RAS"/>
    <property type="match status" value="1"/>
</dbReference>
<evidence type="ECO:0000256" key="2">
    <source>
        <dbReference type="ARBA" id="ARBA00022741"/>
    </source>
</evidence>
<keyword evidence="5" id="KW-1185">Reference proteome</keyword>
<dbReference type="PROSITE" id="PS51419">
    <property type="entry name" value="RAB"/>
    <property type="match status" value="1"/>
</dbReference>
<evidence type="ECO:0000313" key="4">
    <source>
        <dbReference type="EMBL" id="KAF2075696.1"/>
    </source>
</evidence>
<gene>
    <name evidence="4" type="ORF">CYY_003010</name>
</gene>
<organism evidence="4 5">
    <name type="scientific">Polysphondylium violaceum</name>
    <dbReference type="NCBI Taxonomy" id="133409"/>
    <lineage>
        <taxon>Eukaryota</taxon>
        <taxon>Amoebozoa</taxon>
        <taxon>Evosea</taxon>
        <taxon>Eumycetozoa</taxon>
        <taxon>Dictyostelia</taxon>
        <taxon>Dictyosteliales</taxon>
        <taxon>Dictyosteliaceae</taxon>
        <taxon>Polysphondylium</taxon>
    </lineage>
</organism>
<dbReference type="GO" id="GO:0003924">
    <property type="term" value="F:GTPase activity"/>
    <property type="evidence" value="ECO:0007669"/>
    <property type="project" value="InterPro"/>
</dbReference>
<dbReference type="Pfam" id="PF00071">
    <property type="entry name" value="Ras"/>
    <property type="match status" value="1"/>
</dbReference>